<feature type="transmembrane region" description="Helical" evidence="7">
    <location>
        <begin position="45"/>
        <end position="66"/>
    </location>
</feature>
<dbReference type="EMBL" id="JAYGIM010000005">
    <property type="protein sequence ID" value="MEA5426375.1"/>
    <property type="molecule type" value="Genomic_DNA"/>
</dbReference>
<organism evidence="9 10">
    <name type="scientific">Arcicella lustrica</name>
    <dbReference type="NCBI Taxonomy" id="2984196"/>
    <lineage>
        <taxon>Bacteria</taxon>
        <taxon>Pseudomonadati</taxon>
        <taxon>Bacteroidota</taxon>
        <taxon>Cytophagia</taxon>
        <taxon>Cytophagales</taxon>
        <taxon>Flectobacillaceae</taxon>
        <taxon>Arcicella</taxon>
    </lineage>
</organism>
<evidence type="ECO:0000256" key="2">
    <source>
        <dbReference type="ARBA" id="ARBA00022692"/>
    </source>
</evidence>
<dbReference type="PANTHER" id="PTHR21624">
    <property type="entry name" value="STEROL DESATURASE-RELATED PROTEIN"/>
    <property type="match status" value="1"/>
</dbReference>
<protein>
    <submittedName>
        <fullName evidence="9">Sterol desaturase family protein</fullName>
        <ecNumber evidence="9">1.-.-.-</ecNumber>
    </submittedName>
</protein>
<keyword evidence="2 7" id="KW-0812">Transmembrane</keyword>
<comment type="subcellular location">
    <subcellularLocation>
        <location evidence="1">Endomembrane system</location>
        <topology evidence="1">Multi-pass membrane protein</topology>
    </subcellularLocation>
</comment>
<dbReference type="Pfam" id="PF04116">
    <property type="entry name" value="FA_hydroxylase"/>
    <property type="match status" value="1"/>
</dbReference>
<keyword evidence="3 7" id="KW-1133">Transmembrane helix</keyword>
<proteinExistence type="predicted"/>
<keyword evidence="5" id="KW-0443">Lipid metabolism</keyword>
<feature type="transmembrane region" description="Helical" evidence="7">
    <location>
        <begin position="78"/>
        <end position="96"/>
    </location>
</feature>
<feature type="domain" description="Fatty acid hydroxylase" evidence="8">
    <location>
        <begin position="82"/>
        <end position="217"/>
    </location>
</feature>
<evidence type="ECO:0000313" key="9">
    <source>
        <dbReference type="EMBL" id="MEA5426375.1"/>
    </source>
</evidence>
<evidence type="ECO:0000313" key="10">
    <source>
        <dbReference type="Proteomes" id="UP001302222"/>
    </source>
</evidence>
<name>A0ABU5SGI3_9BACT</name>
<keyword evidence="10" id="KW-1185">Reference proteome</keyword>
<accession>A0ABU5SGI3</accession>
<dbReference type="InterPro" id="IPR006694">
    <property type="entry name" value="Fatty_acid_hydroxylase"/>
</dbReference>
<keyword evidence="6 7" id="KW-0472">Membrane</keyword>
<evidence type="ECO:0000256" key="7">
    <source>
        <dbReference type="SAM" id="Phobius"/>
    </source>
</evidence>
<reference evidence="9 10" key="1">
    <citation type="submission" date="2023-12" db="EMBL/GenBank/DDBJ databases">
        <title>Novel species of the genus Arcicella isolated from rivers.</title>
        <authorList>
            <person name="Lu H."/>
        </authorList>
    </citation>
    <scope>NUCLEOTIDE SEQUENCE [LARGE SCALE GENOMIC DNA]</scope>
    <source>
        <strain evidence="9 10">DC25W</strain>
    </source>
</reference>
<evidence type="ECO:0000256" key="3">
    <source>
        <dbReference type="ARBA" id="ARBA00022989"/>
    </source>
</evidence>
<evidence type="ECO:0000256" key="5">
    <source>
        <dbReference type="ARBA" id="ARBA00023098"/>
    </source>
</evidence>
<feature type="transmembrane region" description="Helical" evidence="7">
    <location>
        <begin position="137"/>
        <end position="156"/>
    </location>
</feature>
<feature type="transmembrane region" description="Helical" evidence="7">
    <location>
        <begin position="6"/>
        <end position="24"/>
    </location>
</feature>
<dbReference type="Proteomes" id="UP001302222">
    <property type="component" value="Unassembled WGS sequence"/>
</dbReference>
<dbReference type="InterPro" id="IPR051689">
    <property type="entry name" value="Sterol_desaturase/TMEM195"/>
</dbReference>
<comment type="caution">
    <text evidence="9">The sequence shown here is derived from an EMBL/GenBank/DDBJ whole genome shotgun (WGS) entry which is preliminary data.</text>
</comment>
<evidence type="ECO:0000259" key="8">
    <source>
        <dbReference type="Pfam" id="PF04116"/>
    </source>
</evidence>
<dbReference type="RefSeq" id="WP_323257475.1">
    <property type="nucleotide sequence ID" value="NZ_JAYGIM010000005.1"/>
</dbReference>
<dbReference type="GO" id="GO:0016491">
    <property type="term" value="F:oxidoreductase activity"/>
    <property type="evidence" value="ECO:0007669"/>
    <property type="project" value="UniProtKB-KW"/>
</dbReference>
<evidence type="ECO:0000256" key="6">
    <source>
        <dbReference type="ARBA" id="ARBA00023136"/>
    </source>
</evidence>
<sequence length="293" mass="34607">MAPNLILYAVPFFVLTVILEAIFITREQKDYLEVKDTFTSIALGLGNLFTGLITKTFIAFIFLYLYENFHVFTLDGSAWWMWVLAFFADDFSYYWFHREAHLIRYFWASHKVHHSSEKYNLATALRQTWTGNISGSFIFYLWMPIVGFHPIVVVIMQQISLLYQYWIHTETIGKMWKPFEFIFNTPSHHRVHHGSDVKYLDKNYAGILIIWDRMFGTFIDEDERPTYGLTNNLKTYNPVKIAFSEWIDIAKDVWKAGSLKNAFNYIFAPPGWSHDGSRKTAKQMQEEIQNNRL</sequence>
<gene>
    <name evidence="9" type="ORF">VB798_07295</name>
</gene>
<dbReference type="PANTHER" id="PTHR21624:SF1">
    <property type="entry name" value="ALKYLGLYCEROL MONOOXYGENASE"/>
    <property type="match status" value="1"/>
</dbReference>
<dbReference type="EC" id="1.-.-.-" evidence="9"/>
<keyword evidence="4 9" id="KW-0560">Oxidoreductase</keyword>
<evidence type="ECO:0000256" key="4">
    <source>
        <dbReference type="ARBA" id="ARBA00023002"/>
    </source>
</evidence>
<evidence type="ECO:0000256" key="1">
    <source>
        <dbReference type="ARBA" id="ARBA00004127"/>
    </source>
</evidence>